<dbReference type="PANTHER" id="PTHR42659:SF2">
    <property type="entry name" value="XANTHINE DEHYDROGENASE SUBUNIT C-RELATED"/>
    <property type="match status" value="1"/>
</dbReference>
<dbReference type="Gene3D" id="3.30.465.10">
    <property type="match status" value="1"/>
</dbReference>
<evidence type="ECO:0000256" key="2">
    <source>
        <dbReference type="ARBA" id="ARBA00022827"/>
    </source>
</evidence>
<dbReference type="AlphaFoldDB" id="A0A1W6ZK45"/>
<dbReference type="PROSITE" id="PS51387">
    <property type="entry name" value="FAD_PCMH"/>
    <property type="match status" value="1"/>
</dbReference>
<dbReference type="RefSeq" id="WP_086086029.1">
    <property type="nucleotide sequence ID" value="NZ_CP021112.1"/>
</dbReference>
<evidence type="ECO:0000313" key="5">
    <source>
        <dbReference type="Proteomes" id="UP000194137"/>
    </source>
</evidence>
<dbReference type="PANTHER" id="PTHR42659">
    <property type="entry name" value="XANTHINE DEHYDROGENASE SUBUNIT C-RELATED"/>
    <property type="match status" value="1"/>
</dbReference>
<keyword evidence="5" id="KW-1185">Reference proteome</keyword>
<reference evidence="4 5" key="1">
    <citation type="submission" date="2017-05" db="EMBL/GenBank/DDBJ databases">
        <title>Full genome sequence of Pseudorhodoplanes sinuspersici.</title>
        <authorList>
            <person name="Dastgheib S.M.M."/>
            <person name="Shavandi M."/>
            <person name="Tirandaz H."/>
        </authorList>
    </citation>
    <scope>NUCLEOTIDE SEQUENCE [LARGE SCALE GENOMIC DNA]</scope>
    <source>
        <strain evidence="4 5">RIPI110</strain>
    </source>
</reference>
<keyword evidence="2" id="KW-0274">FAD</keyword>
<keyword evidence="3" id="KW-0560">Oxidoreductase</keyword>
<dbReference type="InterPro" id="IPR036318">
    <property type="entry name" value="FAD-bd_PCMH-like_sf"/>
</dbReference>
<dbReference type="GO" id="GO:0016491">
    <property type="term" value="F:oxidoreductase activity"/>
    <property type="evidence" value="ECO:0007669"/>
    <property type="project" value="UniProtKB-KW"/>
</dbReference>
<organism evidence="4 5">
    <name type="scientific">Pseudorhodoplanes sinuspersici</name>
    <dbReference type="NCBI Taxonomy" id="1235591"/>
    <lineage>
        <taxon>Bacteria</taxon>
        <taxon>Pseudomonadati</taxon>
        <taxon>Pseudomonadota</taxon>
        <taxon>Alphaproteobacteria</taxon>
        <taxon>Hyphomicrobiales</taxon>
        <taxon>Pseudorhodoplanes</taxon>
    </lineage>
</organism>
<name>A0A1W6ZK45_9HYPH</name>
<evidence type="ECO:0000256" key="1">
    <source>
        <dbReference type="ARBA" id="ARBA00022630"/>
    </source>
</evidence>
<gene>
    <name evidence="4" type="ORF">CAK95_00420</name>
</gene>
<dbReference type="GO" id="GO:0071949">
    <property type="term" value="F:FAD binding"/>
    <property type="evidence" value="ECO:0007669"/>
    <property type="project" value="InterPro"/>
</dbReference>
<dbReference type="InterPro" id="IPR016166">
    <property type="entry name" value="FAD-bd_PCMH"/>
</dbReference>
<protein>
    <submittedName>
        <fullName evidence="4">Carbon monoxide dehydrogenase</fullName>
    </submittedName>
</protein>
<keyword evidence="1" id="KW-0285">Flavoprotein</keyword>
<dbReference type="Pfam" id="PF00941">
    <property type="entry name" value="FAD_binding_5"/>
    <property type="match status" value="1"/>
</dbReference>
<sequence>MKPAAFTLDQPSSAPQLAAMLMQRGESRIMAGGQSLGPMLNLRLARPSHVVSIASLPELVAVEETADAVTIGACVTHAAIADGRVPDIGKGILPAIAQGIAYRAVRNRGTIGGSLCHADPAADWLCTLTALDAAVLTLSSEGGRAIALTNFVVGPFRNALAPGEIVQAVRIPKISLNARWSYYKACRKPGEFAHAMAAVLLDPARNIRRAVIGAVGGAPIVLDGANLAPDIAERALMQSGLDEIGRGMQLTALRRAMEQAT</sequence>
<accession>A0A1W6ZK45</accession>
<proteinExistence type="predicted"/>
<dbReference type="InterPro" id="IPR051312">
    <property type="entry name" value="Diverse_Substr_Oxidored"/>
</dbReference>
<dbReference type="STRING" id="1235591.CAK95_00420"/>
<dbReference type="InterPro" id="IPR016169">
    <property type="entry name" value="FAD-bd_PCMH_sub2"/>
</dbReference>
<dbReference type="Proteomes" id="UP000194137">
    <property type="component" value="Chromosome"/>
</dbReference>
<dbReference type="Gene3D" id="3.30.43.10">
    <property type="entry name" value="Uridine Diphospho-n-acetylenolpyruvylglucosamine Reductase, domain 2"/>
    <property type="match status" value="1"/>
</dbReference>
<evidence type="ECO:0000256" key="3">
    <source>
        <dbReference type="ARBA" id="ARBA00023002"/>
    </source>
</evidence>
<evidence type="ECO:0000313" key="4">
    <source>
        <dbReference type="EMBL" id="ARP97709.1"/>
    </source>
</evidence>
<dbReference type="SUPFAM" id="SSF56176">
    <property type="entry name" value="FAD-binding/transporter-associated domain-like"/>
    <property type="match status" value="1"/>
</dbReference>
<dbReference type="InterPro" id="IPR002346">
    <property type="entry name" value="Mopterin_DH_FAD-bd"/>
</dbReference>
<dbReference type="InterPro" id="IPR016167">
    <property type="entry name" value="FAD-bd_PCMH_sub1"/>
</dbReference>
<dbReference type="EMBL" id="CP021112">
    <property type="protein sequence ID" value="ARP97709.1"/>
    <property type="molecule type" value="Genomic_DNA"/>
</dbReference>
<dbReference type="KEGG" id="psin:CAK95_00420"/>
<dbReference type="OrthoDB" id="9793944at2"/>